<sequence>MQPVSLARFTIDRLFPRSSLHVIYSSFALHWLSKVPDEVMVKGSFAWNKGRVHYGGAKEDVVMAYRQQYERDMCRFLNARAKEVVSGGLLVILVPGRPNEVEHSKCIGNVLFEVLGCCLLDMAKEGKIDEQKIDDLNIPVYYASPQELEYIVNENGYFTIDRMEGLPRIKEPETKHAARRLALGIRVGVEAVFKGHLEDETIDELFELYSKKLEQEPTVYSSGGASIMFAVFRRNYKYC</sequence>
<dbReference type="Gene3D" id="3.40.50.150">
    <property type="entry name" value="Vaccinia Virus protein VP39"/>
    <property type="match status" value="1"/>
</dbReference>
<accession>A0AAD8JS55</accession>
<evidence type="ECO:0000313" key="3">
    <source>
        <dbReference type="Proteomes" id="UP001229421"/>
    </source>
</evidence>
<keyword evidence="3" id="KW-1185">Reference proteome</keyword>
<organism evidence="2 3">
    <name type="scientific">Tagetes erecta</name>
    <name type="common">African marigold</name>
    <dbReference type="NCBI Taxonomy" id="13708"/>
    <lineage>
        <taxon>Eukaryota</taxon>
        <taxon>Viridiplantae</taxon>
        <taxon>Streptophyta</taxon>
        <taxon>Embryophyta</taxon>
        <taxon>Tracheophyta</taxon>
        <taxon>Spermatophyta</taxon>
        <taxon>Magnoliopsida</taxon>
        <taxon>eudicotyledons</taxon>
        <taxon>Gunneridae</taxon>
        <taxon>Pentapetalae</taxon>
        <taxon>asterids</taxon>
        <taxon>campanulids</taxon>
        <taxon>Asterales</taxon>
        <taxon>Asteraceae</taxon>
        <taxon>Asteroideae</taxon>
        <taxon>Heliantheae alliance</taxon>
        <taxon>Tageteae</taxon>
        <taxon>Tagetes</taxon>
    </lineage>
</organism>
<dbReference type="GO" id="GO:0008168">
    <property type="term" value="F:methyltransferase activity"/>
    <property type="evidence" value="ECO:0007669"/>
    <property type="project" value="InterPro"/>
</dbReference>
<gene>
    <name evidence="2" type="ORF">QVD17_36304</name>
</gene>
<dbReference type="Proteomes" id="UP001229421">
    <property type="component" value="Unassembled WGS sequence"/>
</dbReference>
<name>A0AAD8JS55_TARER</name>
<dbReference type="Pfam" id="PF03492">
    <property type="entry name" value="Methyltransf_7"/>
    <property type="match status" value="1"/>
</dbReference>
<comment type="caution">
    <text evidence="2">The sequence shown here is derived from an EMBL/GenBank/DDBJ whole genome shotgun (WGS) entry which is preliminary data.</text>
</comment>
<reference evidence="2" key="1">
    <citation type="journal article" date="2023" name="bioRxiv">
        <title>Improved chromosome-level genome assembly for marigold (Tagetes erecta).</title>
        <authorList>
            <person name="Jiang F."/>
            <person name="Yuan L."/>
            <person name="Wang S."/>
            <person name="Wang H."/>
            <person name="Xu D."/>
            <person name="Wang A."/>
            <person name="Fan W."/>
        </authorList>
    </citation>
    <scope>NUCLEOTIDE SEQUENCE</scope>
    <source>
        <strain evidence="2">WSJ</strain>
        <tissue evidence="2">Leaf</tissue>
    </source>
</reference>
<dbReference type="PANTHER" id="PTHR31009">
    <property type="entry name" value="S-ADENOSYL-L-METHIONINE:CARBOXYL METHYLTRANSFERASE FAMILY PROTEIN"/>
    <property type="match status" value="1"/>
</dbReference>
<comment type="similarity">
    <text evidence="1">Belongs to the methyltransferase superfamily. Type-7 methyltransferase family.</text>
</comment>
<protein>
    <recommendedName>
        <fullName evidence="4">S-adenosylmethionine-dependent methyltransferase</fullName>
    </recommendedName>
</protein>
<evidence type="ECO:0008006" key="4">
    <source>
        <dbReference type="Google" id="ProtNLM"/>
    </source>
</evidence>
<dbReference type="SUPFAM" id="SSF53335">
    <property type="entry name" value="S-adenosyl-L-methionine-dependent methyltransferases"/>
    <property type="match status" value="1"/>
</dbReference>
<dbReference type="EMBL" id="JAUHHV010000010">
    <property type="protein sequence ID" value="KAK1409775.1"/>
    <property type="molecule type" value="Genomic_DNA"/>
</dbReference>
<proteinExistence type="inferred from homology"/>
<dbReference type="InterPro" id="IPR005299">
    <property type="entry name" value="MeTrfase_7"/>
</dbReference>
<dbReference type="InterPro" id="IPR029063">
    <property type="entry name" value="SAM-dependent_MTases_sf"/>
</dbReference>
<evidence type="ECO:0000256" key="1">
    <source>
        <dbReference type="ARBA" id="ARBA00007967"/>
    </source>
</evidence>
<evidence type="ECO:0000313" key="2">
    <source>
        <dbReference type="EMBL" id="KAK1409775.1"/>
    </source>
</evidence>
<dbReference type="AlphaFoldDB" id="A0AAD8JS55"/>